<dbReference type="InterPro" id="IPR051015">
    <property type="entry name" value="EvgA-like"/>
</dbReference>
<dbReference type="SUPFAM" id="SSF52172">
    <property type="entry name" value="CheY-like"/>
    <property type="match status" value="1"/>
</dbReference>
<sequence>MEKKVMNVVVIDDHRMFTKQLKDIIQEVGEKESMRINTVEVHSSAQAMDLLEQTSLAYTIDFVFLDIKLPHMAEKNIITGEDIGLMIKKRYPKSKIVIVTTYNEPYRIGTLLKQLDPAAFLIKSDLDPKEFYLIIRQIITGVKYYSPTVLTVLESYMRNDYNLDEIDRRILYELASGANLSEIAEIVPLSRSALAKRKSQLRIRLNVKSAENRKLIETARELGLI</sequence>
<name>K2PVN5_9FLAO</name>
<dbReference type="eggNOG" id="COG2197">
    <property type="taxonomic scope" value="Bacteria"/>
</dbReference>
<dbReference type="InterPro" id="IPR011006">
    <property type="entry name" value="CheY-like_superfamily"/>
</dbReference>
<proteinExistence type="predicted"/>
<keyword evidence="4" id="KW-1185">Reference proteome</keyword>
<keyword evidence="1" id="KW-0597">Phosphoprotein</keyword>
<dbReference type="PANTHER" id="PTHR45566">
    <property type="entry name" value="HTH-TYPE TRANSCRIPTIONAL REGULATOR YHJB-RELATED"/>
    <property type="match status" value="1"/>
</dbReference>
<dbReference type="InterPro" id="IPR001789">
    <property type="entry name" value="Sig_transdc_resp-reg_receiver"/>
</dbReference>
<dbReference type="SMART" id="SM00448">
    <property type="entry name" value="REC"/>
    <property type="match status" value="1"/>
</dbReference>
<dbReference type="PROSITE" id="PS50110">
    <property type="entry name" value="RESPONSE_REGULATORY"/>
    <property type="match status" value="1"/>
</dbReference>
<dbReference type="GO" id="GO:0000160">
    <property type="term" value="P:phosphorelay signal transduction system"/>
    <property type="evidence" value="ECO:0007669"/>
    <property type="project" value="InterPro"/>
</dbReference>
<dbReference type="EMBL" id="AMSG01000006">
    <property type="protein sequence ID" value="EKF55569.1"/>
    <property type="molecule type" value="Genomic_DNA"/>
</dbReference>
<dbReference type="Gene3D" id="1.10.10.10">
    <property type="entry name" value="Winged helix-like DNA-binding domain superfamily/Winged helix DNA-binding domain"/>
    <property type="match status" value="1"/>
</dbReference>
<dbReference type="AlphaFoldDB" id="K2PVN5"/>
<dbReference type="InterPro" id="IPR036388">
    <property type="entry name" value="WH-like_DNA-bd_sf"/>
</dbReference>
<accession>K2PVN5</accession>
<evidence type="ECO:0000313" key="4">
    <source>
        <dbReference type="Proteomes" id="UP000007364"/>
    </source>
</evidence>
<dbReference type="Gene3D" id="3.40.50.2300">
    <property type="match status" value="1"/>
</dbReference>
<gene>
    <name evidence="3" type="ORF">I215_06402</name>
</gene>
<dbReference type="PANTHER" id="PTHR45566:SF2">
    <property type="entry name" value="NARL SUBFAMILY"/>
    <property type="match status" value="1"/>
</dbReference>
<evidence type="ECO:0000313" key="3">
    <source>
        <dbReference type="EMBL" id="EKF55569.1"/>
    </source>
</evidence>
<reference evidence="3 4" key="1">
    <citation type="journal article" date="2012" name="J. Bacteriol.">
        <title>Genome Sequence of Galbibacter marinum Type Strain ck-I2-15.</title>
        <authorList>
            <person name="Lai Q."/>
            <person name="Li C."/>
            <person name="Shao Z."/>
        </authorList>
    </citation>
    <scope>NUCLEOTIDE SEQUENCE [LARGE SCALE GENOMIC DNA]</scope>
    <source>
        <strain evidence="4">ck-I2-15</strain>
    </source>
</reference>
<comment type="caution">
    <text evidence="3">The sequence shown here is derived from an EMBL/GenBank/DDBJ whole genome shotgun (WGS) entry which is preliminary data.</text>
</comment>
<dbReference type="STRING" id="555500.I215_06402"/>
<feature type="modified residue" description="4-aspartylphosphate" evidence="1">
    <location>
        <position position="66"/>
    </location>
</feature>
<dbReference type="Proteomes" id="UP000007364">
    <property type="component" value="Unassembled WGS sequence"/>
</dbReference>
<dbReference type="Pfam" id="PF00072">
    <property type="entry name" value="Response_reg"/>
    <property type="match status" value="1"/>
</dbReference>
<evidence type="ECO:0000256" key="1">
    <source>
        <dbReference type="PROSITE-ProRule" id="PRU00169"/>
    </source>
</evidence>
<evidence type="ECO:0000259" key="2">
    <source>
        <dbReference type="PROSITE" id="PS50110"/>
    </source>
</evidence>
<organism evidence="3 4">
    <name type="scientific">Galbibacter marinus</name>
    <dbReference type="NCBI Taxonomy" id="555500"/>
    <lineage>
        <taxon>Bacteria</taxon>
        <taxon>Pseudomonadati</taxon>
        <taxon>Bacteroidota</taxon>
        <taxon>Flavobacteriia</taxon>
        <taxon>Flavobacteriales</taxon>
        <taxon>Flavobacteriaceae</taxon>
        <taxon>Galbibacter</taxon>
    </lineage>
</organism>
<feature type="domain" description="Response regulatory" evidence="2">
    <location>
        <begin position="7"/>
        <end position="138"/>
    </location>
</feature>
<protein>
    <submittedName>
        <fullName evidence="3">Two-component system response regulator</fullName>
    </submittedName>
</protein>